<proteinExistence type="predicted"/>
<dbReference type="Proteomes" id="UP000228740">
    <property type="component" value="Unassembled WGS sequence"/>
</dbReference>
<name>A0A2M9C9H7_9FLAO</name>
<organism evidence="1 2">
    <name type="scientific">Chryseobacterium geocarposphaerae</name>
    <dbReference type="NCBI Taxonomy" id="1416776"/>
    <lineage>
        <taxon>Bacteria</taxon>
        <taxon>Pseudomonadati</taxon>
        <taxon>Bacteroidota</taxon>
        <taxon>Flavobacteriia</taxon>
        <taxon>Flavobacteriales</taxon>
        <taxon>Weeksellaceae</taxon>
        <taxon>Chryseobacterium group</taxon>
        <taxon>Chryseobacterium</taxon>
    </lineage>
</organism>
<evidence type="ECO:0000313" key="1">
    <source>
        <dbReference type="EMBL" id="PJJ67477.1"/>
    </source>
</evidence>
<dbReference type="OrthoDB" id="9883037at2"/>
<protein>
    <submittedName>
        <fullName evidence="1">Uncharacterized protein</fullName>
    </submittedName>
</protein>
<dbReference type="AlphaFoldDB" id="A0A2M9C9H7"/>
<comment type="caution">
    <text evidence="1">The sequence shown here is derived from an EMBL/GenBank/DDBJ whole genome shotgun (WGS) entry which is preliminary data.</text>
</comment>
<accession>A0A2M9C9H7</accession>
<reference evidence="1 2" key="1">
    <citation type="submission" date="2017-11" db="EMBL/GenBank/DDBJ databases">
        <title>Genomic Encyclopedia of Archaeal and Bacterial Type Strains, Phase II (KMG-II): From Individual Species to Whole Genera.</title>
        <authorList>
            <person name="Goeker M."/>
        </authorList>
    </citation>
    <scope>NUCLEOTIDE SEQUENCE [LARGE SCALE GENOMIC DNA]</scope>
    <source>
        <strain evidence="1 2">DSM 27617</strain>
    </source>
</reference>
<gene>
    <name evidence="1" type="ORF">CLV73_1491</name>
</gene>
<keyword evidence="2" id="KW-1185">Reference proteome</keyword>
<sequence length="139" mass="16828">MKNKILERFNNIILDSYWIRVVDDHEDPTYYLIDIRVVSEGNLKSYYFYGLAEMYQKNIHIQEQKNYLIINETSNWSEIFIDKNKKEISASLNINEELLKHYIFQIGEIEFNILAEGYNIDDNFREMFREQEKIKNLVS</sequence>
<dbReference type="RefSeq" id="WP_100376185.1">
    <property type="nucleotide sequence ID" value="NZ_PGFD01000001.1"/>
</dbReference>
<dbReference type="EMBL" id="PGFD01000001">
    <property type="protein sequence ID" value="PJJ67477.1"/>
    <property type="molecule type" value="Genomic_DNA"/>
</dbReference>
<evidence type="ECO:0000313" key="2">
    <source>
        <dbReference type="Proteomes" id="UP000228740"/>
    </source>
</evidence>